<dbReference type="OrthoDB" id="5870576at2759"/>
<dbReference type="EMBL" id="UZAF01000136">
    <property type="protein sequence ID" value="VDO04842.1"/>
    <property type="molecule type" value="Genomic_DNA"/>
</dbReference>
<proteinExistence type="predicted"/>
<dbReference type="InterPro" id="IPR009878">
    <property type="entry name" value="Phlebovirus_G2_fusion"/>
</dbReference>
<reference evidence="4" key="1">
    <citation type="submission" date="2017-02" db="UniProtKB">
        <authorList>
            <consortium name="WormBaseParasite"/>
        </authorList>
    </citation>
    <scope>IDENTIFICATION</scope>
</reference>
<evidence type="ECO:0000313" key="3">
    <source>
        <dbReference type="Proteomes" id="UP000268014"/>
    </source>
</evidence>
<evidence type="ECO:0000259" key="1">
    <source>
        <dbReference type="Pfam" id="PF07245"/>
    </source>
</evidence>
<dbReference type="AlphaFoldDB" id="A0A0N4VSH0"/>
<gene>
    <name evidence="2" type="ORF">HPLM_LOCUS238</name>
</gene>
<sequence length="141" mass="16061">MCTSQNICSIKFRREILFDEIHNMACLDILQTNKSVGIRRIEKVPLELECAKRTLFYTRDTEHKVFSAARCAQMGSCLQGACSMTKPDDMIDEFANALLYPGYTGCEPSCGELIWMPSTTSIVFILSYCPRTQKQLCVRNR</sequence>
<evidence type="ECO:0000313" key="2">
    <source>
        <dbReference type="EMBL" id="VDO04842.1"/>
    </source>
</evidence>
<dbReference type="Pfam" id="PF07245">
    <property type="entry name" value="Phlebovirus_G2"/>
    <property type="match status" value="1"/>
</dbReference>
<feature type="domain" description="Phlebovirus glycoprotein G2 fusion" evidence="1">
    <location>
        <begin position="2"/>
        <end position="113"/>
    </location>
</feature>
<organism evidence="4">
    <name type="scientific">Haemonchus placei</name>
    <name type="common">Barber's pole worm</name>
    <dbReference type="NCBI Taxonomy" id="6290"/>
    <lineage>
        <taxon>Eukaryota</taxon>
        <taxon>Metazoa</taxon>
        <taxon>Ecdysozoa</taxon>
        <taxon>Nematoda</taxon>
        <taxon>Chromadorea</taxon>
        <taxon>Rhabditida</taxon>
        <taxon>Rhabditina</taxon>
        <taxon>Rhabditomorpha</taxon>
        <taxon>Strongyloidea</taxon>
        <taxon>Trichostrongylidae</taxon>
        <taxon>Haemonchus</taxon>
    </lineage>
</organism>
<name>A0A0N4VSH0_HAEPC</name>
<reference evidence="2 3" key="2">
    <citation type="submission" date="2018-11" db="EMBL/GenBank/DDBJ databases">
        <authorList>
            <consortium name="Pathogen Informatics"/>
        </authorList>
    </citation>
    <scope>NUCLEOTIDE SEQUENCE [LARGE SCALE GENOMIC DNA]</scope>
    <source>
        <strain evidence="2 3">MHpl1</strain>
    </source>
</reference>
<protein>
    <submittedName>
        <fullName evidence="4">Phlebovirus_G2 domain-containing protein</fullName>
    </submittedName>
</protein>
<evidence type="ECO:0000313" key="4">
    <source>
        <dbReference type="WBParaSite" id="HPLM_0000023701-mRNA-1"/>
    </source>
</evidence>
<dbReference type="WBParaSite" id="HPLM_0000023701-mRNA-1">
    <property type="protein sequence ID" value="HPLM_0000023701-mRNA-1"/>
    <property type="gene ID" value="HPLM_0000023701"/>
</dbReference>
<dbReference type="Proteomes" id="UP000268014">
    <property type="component" value="Unassembled WGS sequence"/>
</dbReference>
<accession>A0A0N4VSH0</accession>
<keyword evidence="3" id="KW-1185">Reference proteome</keyword>
<dbReference type="OMA" id="MIDEFAN"/>